<proteinExistence type="predicted"/>
<dbReference type="EMBL" id="BARU01016552">
    <property type="protein sequence ID" value="GAH49765.1"/>
    <property type="molecule type" value="Genomic_DNA"/>
</dbReference>
<sequence length="51" mass="5967">SKFMSQLTYNTRIKKVYCKECLNVFIAGLKAKEIPQREINKMLTKDFVPIS</sequence>
<protein>
    <submittedName>
        <fullName evidence="1">Uncharacterized protein</fullName>
    </submittedName>
</protein>
<evidence type="ECO:0000313" key="1">
    <source>
        <dbReference type="EMBL" id="GAH49765.1"/>
    </source>
</evidence>
<feature type="non-terminal residue" evidence="1">
    <location>
        <position position="1"/>
    </location>
</feature>
<organism evidence="1">
    <name type="scientific">marine sediment metagenome</name>
    <dbReference type="NCBI Taxonomy" id="412755"/>
    <lineage>
        <taxon>unclassified sequences</taxon>
        <taxon>metagenomes</taxon>
        <taxon>ecological metagenomes</taxon>
    </lineage>
</organism>
<dbReference type="AlphaFoldDB" id="X1GY33"/>
<comment type="caution">
    <text evidence="1">The sequence shown here is derived from an EMBL/GenBank/DDBJ whole genome shotgun (WGS) entry which is preliminary data.</text>
</comment>
<reference evidence="1" key="1">
    <citation type="journal article" date="2014" name="Front. Microbiol.">
        <title>High frequency of phylogenetically diverse reductive dehalogenase-homologous genes in deep subseafloor sedimentary metagenomes.</title>
        <authorList>
            <person name="Kawai M."/>
            <person name="Futagami T."/>
            <person name="Toyoda A."/>
            <person name="Takaki Y."/>
            <person name="Nishi S."/>
            <person name="Hori S."/>
            <person name="Arai W."/>
            <person name="Tsubouchi T."/>
            <person name="Morono Y."/>
            <person name="Uchiyama I."/>
            <person name="Ito T."/>
            <person name="Fujiyama A."/>
            <person name="Inagaki F."/>
            <person name="Takami H."/>
        </authorList>
    </citation>
    <scope>NUCLEOTIDE SEQUENCE</scope>
    <source>
        <strain evidence="1">Expedition CK06-06</strain>
    </source>
</reference>
<gene>
    <name evidence="1" type="ORF">S03H2_27497</name>
</gene>
<name>X1GY33_9ZZZZ</name>
<accession>X1GY33</accession>